<name>X1J526_9ZZZZ</name>
<dbReference type="Pfam" id="PF08241">
    <property type="entry name" value="Methyltransf_11"/>
    <property type="match status" value="1"/>
</dbReference>
<dbReference type="SUPFAM" id="SSF53335">
    <property type="entry name" value="S-adenosyl-L-methionine-dependent methyltransferases"/>
    <property type="match status" value="1"/>
</dbReference>
<feature type="non-terminal residue" evidence="2">
    <location>
        <position position="145"/>
    </location>
</feature>
<accession>X1J526</accession>
<protein>
    <recommendedName>
        <fullName evidence="1">Methyltransferase type 11 domain-containing protein</fullName>
    </recommendedName>
</protein>
<dbReference type="GO" id="GO:0008757">
    <property type="term" value="F:S-adenosylmethionine-dependent methyltransferase activity"/>
    <property type="evidence" value="ECO:0007669"/>
    <property type="project" value="InterPro"/>
</dbReference>
<sequence>MAVQSNKRMRAGEYKIKGDYHKELDKNWKYVPVYIEKMKVIDKILGEFENAKILDAGCGEGVLVEKYRKKGFDIIGIDLNYSSEYVKNGDIREMPFEDGEFNLVLCLDVLEHINISDHKKASNELRRVTKKGGLIIFGLPNLSHF</sequence>
<dbReference type="AlphaFoldDB" id="X1J526"/>
<proteinExistence type="predicted"/>
<organism evidence="2">
    <name type="scientific">marine sediment metagenome</name>
    <dbReference type="NCBI Taxonomy" id="412755"/>
    <lineage>
        <taxon>unclassified sequences</taxon>
        <taxon>metagenomes</taxon>
        <taxon>ecological metagenomes</taxon>
    </lineage>
</organism>
<evidence type="ECO:0000313" key="2">
    <source>
        <dbReference type="EMBL" id="GAH89072.1"/>
    </source>
</evidence>
<dbReference type="InterPro" id="IPR013216">
    <property type="entry name" value="Methyltransf_11"/>
</dbReference>
<dbReference type="InterPro" id="IPR029063">
    <property type="entry name" value="SAM-dependent_MTases_sf"/>
</dbReference>
<dbReference type="Gene3D" id="3.40.50.150">
    <property type="entry name" value="Vaccinia Virus protein VP39"/>
    <property type="match status" value="1"/>
</dbReference>
<evidence type="ECO:0000259" key="1">
    <source>
        <dbReference type="Pfam" id="PF08241"/>
    </source>
</evidence>
<dbReference type="PANTHER" id="PTHR43591:SF110">
    <property type="entry name" value="RHODANESE DOMAIN-CONTAINING PROTEIN"/>
    <property type="match status" value="1"/>
</dbReference>
<reference evidence="2" key="1">
    <citation type="journal article" date="2014" name="Front. Microbiol.">
        <title>High frequency of phylogenetically diverse reductive dehalogenase-homologous genes in deep subseafloor sedimentary metagenomes.</title>
        <authorList>
            <person name="Kawai M."/>
            <person name="Futagami T."/>
            <person name="Toyoda A."/>
            <person name="Takaki Y."/>
            <person name="Nishi S."/>
            <person name="Hori S."/>
            <person name="Arai W."/>
            <person name="Tsubouchi T."/>
            <person name="Morono Y."/>
            <person name="Uchiyama I."/>
            <person name="Ito T."/>
            <person name="Fujiyama A."/>
            <person name="Inagaki F."/>
            <person name="Takami H."/>
        </authorList>
    </citation>
    <scope>NUCLEOTIDE SEQUENCE</scope>
    <source>
        <strain evidence="2">Expedition CK06-06</strain>
    </source>
</reference>
<feature type="domain" description="Methyltransferase type 11" evidence="1">
    <location>
        <begin position="54"/>
        <end position="137"/>
    </location>
</feature>
<dbReference type="PANTHER" id="PTHR43591">
    <property type="entry name" value="METHYLTRANSFERASE"/>
    <property type="match status" value="1"/>
</dbReference>
<comment type="caution">
    <text evidence="2">The sequence shown here is derived from an EMBL/GenBank/DDBJ whole genome shotgun (WGS) entry which is preliminary data.</text>
</comment>
<dbReference type="CDD" id="cd02440">
    <property type="entry name" value="AdoMet_MTases"/>
    <property type="match status" value="1"/>
</dbReference>
<dbReference type="EMBL" id="BARU01040258">
    <property type="protein sequence ID" value="GAH89072.1"/>
    <property type="molecule type" value="Genomic_DNA"/>
</dbReference>
<gene>
    <name evidence="2" type="ORF">S03H2_62262</name>
</gene>